<keyword evidence="4" id="KW-1185">Reference proteome</keyword>
<feature type="region of interest" description="Disordered" evidence="1">
    <location>
        <begin position="68"/>
        <end position="101"/>
    </location>
</feature>
<comment type="caution">
    <text evidence="3">The sequence shown here is derived from an EMBL/GenBank/DDBJ whole genome shotgun (WGS) entry which is preliminary data.</text>
</comment>
<evidence type="ECO:0000256" key="1">
    <source>
        <dbReference type="SAM" id="MobiDB-lite"/>
    </source>
</evidence>
<name>A0ABS3BHS5_9GAMM</name>
<feature type="compositionally biased region" description="Basic and acidic residues" evidence="1">
    <location>
        <begin position="81"/>
        <end position="90"/>
    </location>
</feature>
<proteinExistence type="predicted"/>
<feature type="transmembrane region" description="Helical" evidence="2">
    <location>
        <begin position="46"/>
        <end position="65"/>
    </location>
</feature>
<organism evidence="3 4">
    <name type="scientific">Marinobacter daepoensis</name>
    <dbReference type="NCBI Taxonomy" id="262077"/>
    <lineage>
        <taxon>Bacteria</taxon>
        <taxon>Pseudomonadati</taxon>
        <taxon>Pseudomonadota</taxon>
        <taxon>Gammaproteobacteria</taxon>
        <taxon>Pseudomonadales</taxon>
        <taxon>Marinobacteraceae</taxon>
        <taxon>Marinobacter</taxon>
    </lineage>
</organism>
<accession>A0ABS3BHS5</accession>
<sequence length="101" mass="11189">MKHYIPLEMRYLIFSIGAGWLMLNFLSRQEVRYLADYQELLTNKMAAVVAVLLCVVAFMASDAAWKRRSRNDGAGGYDGGDYDKTKRSVDLDATGDSGGGD</sequence>
<keyword evidence="2" id="KW-0472">Membrane</keyword>
<reference evidence="3 4" key="1">
    <citation type="submission" date="2021-02" db="EMBL/GenBank/DDBJ databases">
        <title>PHA producing bacteria isolated from coastal sediment in Guangdong, Shenzhen.</title>
        <authorList>
            <person name="Zheng W."/>
            <person name="Yu S."/>
            <person name="Huang Y."/>
        </authorList>
    </citation>
    <scope>NUCLEOTIDE SEQUENCE [LARGE SCALE GENOMIC DNA]</scope>
    <source>
        <strain evidence="3 4">TN21-5</strain>
    </source>
</reference>
<protein>
    <submittedName>
        <fullName evidence="3">Uncharacterized protein</fullName>
    </submittedName>
</protein>
<keyword evidence="2" id="KW-0812">Transmembrane</keyword>
<dbReference type="Proteomes" id="UP000664344">
    <property type="component" value="Unassembled WGS sequence"/>
</dbReference>
<gene>
    <name evidence="3" type="ORF">JYP53_15790</name>
</gene>
<evidence type="ECO:0000256" key="2">
    <source>
        <dbReference type="SAM" id="Phobius"/>
    </source>
</evidence>
<evidence type="ECO:0000313" key="3">
    <source>
        <dbReference type="EMBL" id="MBN7771369.1"/>
    </source>
</evidence>
<feature type="transmembrane region" description="Helical" evidence="2">
    <location>
        <begin position="9"/>
        <end position="26"/>
    </location>
</feature>
<dbReference type="RefSeq" id="WP_206558196.1">
    <property type="nucleotide sequence ID" value="NZ_JAFKDB010000020.1"/>
</dbReference>
<evidence type="ECO:0000313" key="4">
    <source>
        <dbReference type="Proteomes" id="UP000664344"/>
    </source>
</evidence>
<dbReference type="EMBL" id="JAFKDB010000020">
    <property type="protein sequence ID" value="MBN7771369.1"/>
    <property type="molecule type" value="Genomic_DNA"/>
</dbReference>
<keyword evidence="2" id="KW-1133">Transmembrane helix</keyword>